<name>A0AAD9W7X4_PHOAM</name>
<evidence type="ECO:0000313" key="3">
    <source>
        <dbReference type="Proteomes" id="UP001265746"/>
    </source>
</evidence>
<organism evidence="2 3">
    <name type="scientific">Phomopsis amygdali</name>
    <name type="common">Fusicoccum amygdali</name>
    <dbReference type="NCBI Taxonomy" id="1214568"/>
    <lineage>
        <taxon>Eukaryota</taxon>
        <taxon>Fungi</taxon>
        <taxon>Dikarya</taxon>
        <taxon>Ascomycota</taxon>
        <taxon>Pezizomycotina</taxon>
        <taxon>Sordariomycetes</taxon>
        <taxon>Sordariomycetidae</taxon>
        <taxon>Diaporthales</taxon>
        <taxon>Diaporthaceae</taxon>
        <taxon>Diaporthe</taxon>
    </lineage>
</organism>
<reference evidence="2" key="1">
    <citation type="submission" date="2023-06" db="EMBL/GenBank/DDBJ databases">
        <authorList>
            <person name="Noh H."/>
        </authorList>
    </citation>
    <scope>NUCLEOTIDE SEQUENCE</scope>
    <source>
        <strain evidence="2">DUCC20226</strain>
    </source>
</reference>
<dbReference type="InterPro" id="IPR011009">
    <property type="entry name" value="Kinase-like_dom_sf"/>
</dbReference>
<dbReference type="EMBL" id="JAUJFL010000002">
    <property type="protein sequence ID" value="KAK2611183.1"/>
    <property type="molecule type" value="Genomic_DNA"/>
</dbReference>
<gene>
    <name evidence="2" type="ORF">N8I77_004551</name>
</gene>
<protein>
    <submittedName>
        <fullName evidence="2">Uncharacterized protein</fullName>
    </submittedName>
</protein>
<evidence type="ECO:0000313" key="2">
    <source>
        <dbReference type="EMBL" id="KAK2611183.1"/>
    </source>
</evidence>
<accession>A0AAD9W7X4</accession>
<dbReference type="AlphaFoldDB" id="A0AAD9W7X4"/>
<dbReference type="SUPFAM" id="SSF56112">
    <property type="entry name" value="Protein kinase-like (PK-like)"/>
    <property type="match status" value="1"/>
</dbReference>
<dbReference type="Pfam" id="PF13095">
    <property type="entry name" value="FTA2"/>
    <property type="match status" value="1"/>
</dbReference>
<dbReference type="InterPro" id="IPR025213">
    <property type="entry name" value="Sim4_Fta2"/>
</dbReference>
<feature type="compositionally biased region" description="Polar residues" evidence="1">
    <location>
        <begin position="1"/>
        <end position="10"/>
    </location>
</feature>
<dbReference type="Proteomes" id="UP001265746">
    <property type="component" value="Unassembled WGS sequence"/>
</dbReference>
<keyword evidence="3" id="KW-1185">Reference proteome</keyword>
<comment type="caution">
    <text evidence="2">The sequence shown here is derived from an EMBL/GenBank/DDBJ whole genome shotgun (WGS) entry which is preliminary data.</text>
</comment>
<evidence type="ECO:0000256" key="1">
    <source>
        <dbReference type="SAM" id="MobiDB-lite"/>
    </source>
</evidence>
<proteinExistence type="predicted"/>
<feature type="region of interest" description="Disordered" evidence="1">
    <location>
        <begin position="1"/>
        <end position="21"/>
    </location>
</feature>
<sequence>MDNMSSQSENPLPLPRVQGPKLEPFQGTASADIQFLEFLGSGEDLDSKVWKARIDDHIYALKVFGFQNWEFLEITTGACIMYPESDPLHRPDPIPQEFIDYLDPFNCECRAYGRLKQERREGLAVRAYGYVLLTWEQERTVTEALGEEWIDWENHSKPLNCDGVFRDGRSIDTNACALVIVKEYIPSTTPWTASQIPQMYNDLESLHALGILVRDIHLYNYLGGKLVDFSRAWTMYHICLDRSTALATQRARIEEPSKFEEMIDIWAFREGVGISKPGALVKWHSKQDADLGIDPRKYDWKKWED</sequence>